<reference evidence="2 3" key="1">
    <citation type="journal article" date="2014" name="Int. J. Syst. Evol. Microbiol.">
        <title>Complete genome sequence of Corynebacterium casei LMG S-19264T (=DSM 44701T), isolated from a smear-ripened cheese.</title>
        <authorList>
            <consortium name="US DOE Joint Genome Institute (JGI-PGF)"/>
            <person name="Walter F."/>
            <person name="Albersmeier A."/>
            <person name="Kalinowski J."/>
            <person name="Ruckert C."/>
        </authorList>
    </citation>
    <scope>NUCLEOTIDE SEQUENCE [LARGE SCALE GENOMIC DNA]</scope>
    <source>
        <strain evidence="2 3">NBRC 112785</strain>
    </source>
</reference>
<feature type="transmembrane region" description="Helical" evidence="1">
    <location>
        <begin position="156"/>
        <end position="173"/>
    </location>
</feature>
<feature type="transmembrane region" description="Helical" evidence="1">
    <location>
        <begin position="209"/>
        <end position="229"/>
    </location>
</feature>
<gene>
    <name evidence="2" type="ORF">GCM10007894_06330</name>
</gene>
<feature type="transmembrane region" description="Helical" evidence="1">
    <location>
        <begin position="285"/>
        <end position="306"/>
    </location>
</feature>
<accession>A0AA37WY35</accession>
<dbReference type="Proteomes" id="UP001157439">
    <property type="component" value="Unassembled WGS sequence"/>
</dbReference>
<evidence type="ECO:0008006" key="4">
    <source>
        <dbReference type="Google" id="ProtNLM"/>
    </source>
</evidence>
<evidence type="ECO:0000313" key="3">
    <source>
        <dbReference type="Proteomes" id="UP001157439"/>
    </source>
</evidence>
<protein>
    <recommendedName>
        <fullName evidence="4">DUF2157 domain-containing protein</fullName>
    </recommendedName>
</protein>
<feature type="transmembrane region" description="Helical" evidence="1">
    <location>
        <begin position="39"/>
        <end position="56"/>
    </location>
</feature>
<keyword evidence="1" id="KW-0472">Membrane</keyword>
<sequence>MLKQKLQQGVHQGIITQEQAESLLPILSEHHETVSITRALIYLGAAIGLFSLWLFIDLGWQHWGGFGVAGLTLAYAAVAFGIDRWLIQPEQGLIKVLVRLFLAACVPLFWFGVFVGVGWWEGDHIATSQVDSEVLILLVLFAVSCAALASREPHALWWTPLTVAVWILILEITDAFPGRFGWEESAQLTMVYGLVLMVIAYWRSAKDSFHYSLWQTLLLLGGYFFWLGLTLQHASSDTSRLIYAVVNIAFLGVGVWLSIRSFMALGVIGVLLYLGYLAYELFKDSIWLPVLFVAVGLLIIASALIWHRRKQTPKGSPLQDSVNAAKGDQL</sequence>
<dbReference type="EMBL" id="BSPO01000002">
    <property type="protein sequence ID" value="GLS82656.1"/>
    <property type="molecule type" value="Genomic_DNA"/>
</dbReference>
<feature type="transmembrane region" description="Helical" evidence="1">
    <location>
        <begin position="98"/>
        <end position="120"/>
    </location>
</feature>
<comment type="caution">
    <text evidence="2">The sequence shown here is derived from an EMBL/GenBank/DDBJ whole genome shotgun (WGS) entry which is preliminary data.</text>
</comment>
<keyword evidence="3" id="KW-1185">Reference proteome</keyword>
<keyword evidence="1" id="KW-0812">Transmembrane</keyword>
<dbReference type="AlphaFoldDB" id="A0AA37WY35"/>
<feature type="transmembrane region" description="Helical" evidence="1">
    <location>
        <begin position="185"/>
        <end position="202"/>
    </location>
</feature>
<feature type="transmembrane region" description="Helical" evidence="1">
    <location>
        <begin position="262"/>
        <end position="279"/>
    </location>
</feature>
<evidence type="ECO:0000256" key="1">
    <source>
        <dbReference type="SAM" id="Phobius"/>
    </source>
</evidence>
<keyword evidence="1" id="KW-1133">Transmembrane helix</keyword>
<feature type="transmembrane region" description="Helical" evidence="1">
    <location>
        <begin position="241"/>
        <end position="257"/>
    </location>
</feature>
<feature type="transmembrane region" description="Helical" evidence="1">
    <location>
        <begin position="132"/>
        <end position="149"/>
    </location>
</feature>
<feature type="transmembrane region" description="Helical" evidence="1">
    <location>
        <begin position="62"/>
        <end position="86"/>
    </location>
</feature>
<evidence type="ECO:0000313" key="2">
    <source>
        <dbReference type="EMBL" id="GLS82656.1"/>
    </source>
</evidence>
<proteinExistence type="predicted"/>
<dbReference type="RefSeq" id="WP_095498921.1">
    <property type="nucleotide sequence ID" value="NZ_BSPO01000002.1"/>
</dbReference>
<organism evidence="2 3">
    <name type="scientific">Paraferrimonas haliotis</name>
    <dbReference type="NCBI Taxonomy" id="2013866"/>
    <lineage>
        <taxon>Bacteria</taxon>
        <taxon>Pseudomonadati</taxon>
        <taxon>Pseudomonadota</taxon>
        <taxon>Gammaproteobacteria</taxon>
        <taxon>Alteromonadales</taxon>
        <taxon>Ferrimonadaceae</taxon>
        <taxon>Paraferrimonas</taxon>
    </lineage>
</organism>
<name>A0AA37WY35_9GAMM</name>